<dbReference type="PROSITE" id="PS51219">
    <property type="entry name" value="DPCK"/>
    <property type="match status" value="1"/>
</dbReference>
<dbReference type="SUPFAM" id="SSF52540">
    <property type="entry name" value="P-loop containing nucleoside triphosphate hydrolases"/>
    <property type="match status" value="1"/>
</dbReference>
<gene>
    <name evidence="3" type="ORF">METZ01_LOCUS72876</name>
</gene>
<evidence type="ECO:0000256" key="1">
    <source>
        <dbReference type="ARBA" id="ARBA00022741"/>
    </source>
</evidence>
<dbReference type="PANTHER" id="PTHR10695:SF46">
    <property type="entry name" value="BIFUNCTIONAL COENZYME A SYNTHASE-RELATED"/>
    <property type="match status" value="1"/>
</dbReference>
<dbReference type="InterPro" id="IPR001977">
    <property type="entry name" value="Depp_CoAkinase"/>
</dbReference>
<evidence type="ECO:0000313" key="3">
    <source>
        <dbReference type="EMBL" id="SVA20022.1"/>
    </source>
</evidence>
<accession>A0A381TVF2</accession>
<dbReference type="Pfam" id="PF01121">
    <property type="entry name" value="CoaE"/>
    <property type="match status" value="1"/>
</dbReference>
<evidence type="ECO:0008006" key="4">
    <source>
        <dbReference type="Google" id="ProtNLM"/>
    </source>
</evidence>
<name>A0A381TVF2_9ZZZZ</name>
<dbReference type="PANTHER" id="PTHR10695">
    <property type="entry name" value="DEPHOSPHO-COA KINASE-RELATED"/>
    <property type="match status" value="1"/>
</dbReference>
<dbReference type="CDD" id="cd02022">
    <property type="entry name" value="DPCK"/>
    <property type="match status" value="1"/>
</dbReference>
<keyword evidence="2" id="KW-0067">ATP-binding</keyword>
<proteinExistence type="inferred from homology"/>
<evidence type="ECO:0000256" key="2">
    <source>
        <dbReference type="ARBA" id="ARBA00022840"/>
    </source>
</evidence>
<dbReference type="HAMAP" id="MF_00376">
    <property type="entry name" value="Dephospho_CoA_kinase"/>
    <property type="match status" value="1"/>
</dbReference>
<keyword evidence="1" id="KW-0547">Nucleotide-binding</keyword>
<dbReference type="Gene3D" id="3.40.50.300">
    <property type="entry name" value="P-loop containing nucleotide triphosphate hydrolases"/>
    <property type="match status" value="1"/>
</dbReference>
<dbReference type="GO" id="GO:0005524">
    <property type="term" value="F:ATP binding"/>
    <property type="evidence" value="ECO:0007669"/>
    <property type="project" value="UniProtKB-KW"/>
</dbReference>
<sequence length="200" mass="22377">MNDTLKIGLTGGIASGKSTVCDLFSQLSVEIIDADKISHDITKKDGLAFEEILDHFGKKILGLDGELDRQQLRSIIFNDVAEKKALENIIHPKVLNEINNNISDSTAPYLIIAVPLMIETGMNKLMDRVLLIDCSIETQIRRLIKRDNCTKQQAQSIIENQANLESKRAICDDVIVNEEGTSFDQLKTEVIQLNDFYSTL</sequence>
<dbReference type="InterPro" id="IPR027417">
    <property type="entry name" value="P-loop_NTPase"/>
</dbReference>
<dbReference type="GO" id="GO:0004140">
    <property type="term" value="F:dephospho-CoA kinase activity"/>
    <property type="evidence" value="ECO:0007669"/>
    <property type="project" value="InterPro"/>
</dbReference>
<dbReference type="AlphaFoldDB" id="A0A381TVF2"/>
<dbReference type="NCBIfam" id="TIGR00152">
    <property type="entry name" value="dephospho-CoA kinase"/>
    <property type="match status" value="1"/>
</dbReference>
<dbReference type="GO" id="GO:0015937">
    <property type="term" value="P:coenzyme A biosynthetic process"/>
    <property type="evidence" value="ECO:0007669"/>
    <property type="project" value="InterPro"/>
</dbReference>
<protein>
    <recommendedName>
        <fullName evidence="4">Dephospho-CoA kinase</fullName>
    </recommendedName>
</protein>
<reference evidence="3" key="1">
    <citation type="submission" date="2018-05" db="EMBL/GenBank/DDBJ databases">
        <authorList>
            <person name="Lanie J.A."/>
            <person name="Ng W.-L."/>
            <person name="Kazmierczak K.M."/>
            <person name="Andrzejewski T.M."/>
            <person name="Davidsen T.M."/>
            <person name="Wayne K.J."/>
            <person name="Tettelin H."/>
            <person name="Glass J.I."/>
            <person name="Rusch D."/>
            <person name="Podicherti R."/>
            <person name="Tsui H.-C.T."/>
            <person name="Winkler M.E."/>
        </authorList>
    </citation>
    <scope>NUCLEOTIDE SEQUENCE</scope>
</reference>
<dbReference type="EMBL" id="UINC01005238">
    <property type="protein sequence ID" value="SVA20022.1"/>
    <property type="molecule type" value="Genomic_DNA"/>
</dbReference>
<organism evidence="3">
    <name type="scientific">marine metagenome</name>
    <dbReference type="NCBI Taxonomy" id="408172"/>
    <lineage>
        <taxon>unclassified sequences</taxon>
        <taxon>metagenomes</taxon>
        <taxon>ecological metagenomes</taxon>
    </lineage>
</organism>